<dbReference type="PANTHER" id="PTHR24361">
    <property type="entry name" value="MITOGEN-ACTIVATED KINASE KINASE KINASE"/>
    <property type="match status" value="1"/>
</dbReference>
<evidence type="ECO:0000256" key="4">
    <source>
        <dbReference type="ARBA" id="ARBA00022741"/>
    </source>
</evidence>
<protein>
    <recommendedName>
        <fullName evidence="1">non-specific serine/threonine protein kinase</fullName>
        <ecNumber evidence="1">2.7.11.1</ecNumber>
    </recommendedName>
</protein>
<dbReference type="Gene3D" id="1.10.510.10">
    <property type="entry name" value="Transferase(Phosphotransferase) domain 1"/>
    <property type="match status" value="1"/>
</dbReference>
<dbReference type="OrthoDB" id="4062651at2759"/>
<keyword evidence="3" id="KW-0808">Transferase</keyword>
<dbReference type="AlphaFoldDB" id="A0A9K3DAW4"/>
<comment type="caution">
    <text evidence="10">The sequence shown here is derived from an EMBL/GenBank/DDBJ whole genome shotgun (WGS) entry which is preliminary data.</text>
</comment>
<dbReference type="InterPro" id="IPR053235">
    <property type="entry name" value="Ser_Thr_kinase"/>
</dbReference>
<proteinExistence type="predicted"/>
<evidence type="ECO:0000256" key="7">
    <source>
        <dbReference type="ARBA" id="ARBA00047899"/>
    </source>
</evidence>
<dbReference type="InterPro" id="IPR008271">
    <property type="entry name" value="Ser/Thr_kinase_AS"/>
</dbReference>
<dbReference type="EC" id="2.7.11.1" evidence="1"/>
<feature type="non-terminal residue" evidence="10">
    <location>
        <position position="91"/>
    </location>
</feature>
<dbReference type="GO" id="GO:0004674">
    <property type="term" value="F:protein serine/threonine kinase activity"/>
    <property type="evidence" value="ECO:0007669"/>
    <property type="project" value="UniProtKB-KW"/>
</dbReference>
<evidence type="ECO:0000256" key="1">
    <source>
        <dbReference type="ARBA" id="ARBA00012513"/>
    </source>
</evidence>
<dbReference type="Proteomes" id="UP000265618">
    <property type="component" value="Unassembled WGS sequence"/>
</dbReference>
<evidence type="ECO:0000256" key="8">
    <source>
        <dbReference type="ARBA" id="ARBA00048679"/>
    </source>
</evidence>
<evidence type="ECO:0000313" key="11">
    <source>
        <dbReference type="Proteomes" id="UP000265618"/>
    </source>
</evidence>
<evidence type="ECO:0000256" key="2">
    <source>
        <dbReference type="ARBA" id="ARBA00022527"/>
    </source>
</evidence>
<dbReference type="InterPro" id="IPR011009">
    <property type="entry name" value="Kinase-like_dom_sf"/>
</dbReference>
<dbReference type="PANTHER" id="PTHR24361:SF433">
    <property type="entry name" value="PROTEIN KINASE DOMAIN-CONTAINING PROTEIN"/>
    <property type="match status" value="1"/>
</dbReference>
<keyword evidence="5" id="KW-0418">Kinase</keyword>
<keyword evidence="4" id="KW-0547">Nucleotide-binding</keyword>
<evidence type="ECO:0000313" key="10">
    <source>
        <dbReference type="EMBL" id="GIQ91772.1"/>
    </source>
</evidence>
<accession>A0A9K3DAW4</accession>
<dbReference type="PROSITE" id="PS00108">
    <property type="entry name" value="PROTEIN_KINASE_ST"/>
    <property type="match status" value="1"/>
</dbReference>
<keyword evidence="2" id="KW-0723">Serine/threonine-protein kinase</keyword>
<sequence length="91" mass="10286">NCDLEEYLQRVCRNPSVETLCTVLRGGLEGLSVLHMHNVAHRDIKPQNILINHDRKGDVTGVALTDFDISKSSEDFHSARSQTFSSYHSFK</sequence>
<dbReference type="Pfam" id="PF00069">
    <property type="entry name" value="Pkinase"/>
    <property type="match status" value="1"/>
</dbReference>
<comment type="catalytic activity">
    <reaction evidence="8">
        <text>L-seryl-[protein] + ATP = O-phospho-L-seryl-[protein] + ADP + H(+)</text>
        <dbReference type="Rhea" id="RHEA:17989"/>
        <dbReference type="Rhea" id="RHEA-COMP:9863"/>
        <dbReference type="Rhea" id="RHEA-COMP:11604"/>
        <dbReference type="ChEBI" id="CHEBI:15378"/>
        <dbReference type="ChEBI" id="CHEBI:29999"/>
        <dbReference type="ChEBI" id="CHEBI:30616"/>
        <dbReference type="ChEBI" id="CHEBI:83421"/>
        <dbReference type="ChEBI" id="CHEBI:456216"/>
        <dbReference type="EC" id="2.7.11.1"/>
    </reaction>
</comment>
<keyword evidence="6" id="KW-0067">ATP-binding</keyword>
<name>A0A9K3DAW4_9EUKA</name>
<dbReference type="EMBL" id="BDIP01008305">
    <property type="protein sequence ID" value="GIQ91772.1"/>
    <property type="molecule type" value="Genomic_DNA"/>
</dbReference>
<evidence type="ECO:0000256" key="3">
    <source>
        <dbReference type="ARBA" id="ARBA00022679"/>
    </source>
</evidence>
<organism evidence="10 11">
    <name type="scientific">Kipferlia bialata</name>
    <dbReference type="NCBI Taxonomy" id="797122"/>
    <lineage>
        <taxon>Eukaryota</taxon>
        <taxon>Metamonada</taxon>
        <taxon>Carpediemonas-like organisms</taxon>
        <taxon>Kipferlia</taxon>
    </lineage>
</organism>
<evidence type="ECO:0000259" key="9">
    <source>
        <dbReference type="PROSITE" id="PS50011"/>
    </source>
</evidence>
<keyword evidence="11" id="KW-1185">Reference proteome</keyword>
<evidence type="ECO:0000256" key="6">
    <source>
        <dbReference type="ARBA" id="ARBA00022840"/>
    </source>
</evidence>
<dbReference type="InterPro" id="IPR000719">
    <property type="entry name" value="Prot_kinase_dom"/>
</dbReference>
<dbReference type="SUPFAM" id="SSF56112">
    <property type="entry name" value="Protein kinase-like (PK-like)"/>
    <property type="match status" value="1"/>
</dbReference>
<dbReference type="PROSITE" id="PS50011">
    <property type="entry name" value="PROTEIN_KINASE_DOM"/>
    <property type="match status" value="1"/>
</dbReference>
<comment type="catalytic activity">
    <reaction evidence="7">
        <text>L-threonyl-[protein] + ATP = O-phospho-L-threonyl-[protein] + ADP + H(+)</text>
        <dbReference type="Rhea" id="RHEA:46608"/>
        <dbReference type="Rhea" id="RHEA-COMP:11060"/>
        <dbReference type="Rhea" id="RHEA-COMP:11605"/>
        <dbReference type="ChEBI" id="CHEBI:15378"/>
        <dbReference type="ChEBI" id="CHEBI:30013"/>
        <dbReference type="ChEBI" id="CHEBI:30616"/>
        <dbReference type="ChEBI" id="CHEBI:61977"/>
        <dbReference type="ChEBI" id="CHEBI:456216"/>
        <dbReference type="EC" id="2.7.11.1"/>
    </reaction>
</comment>
<dbReference type="GO" id="GO:0005737">
    <property type="term" value="C:cytoplasm"/>
    <property type="evidence" value="ECO:0007669"/>
    <property type="project" value="TreeGrafter"/>
</dbReference>
<gene>
    <name evidence="10" type="ORF">KIPB_015168</name>
</gene>
<dbReference type="GO" id="GO:0005524">
    <property type="term" value="F:ATP binding"/>
    <property type="evidence" value="ECO:0007669"/>
    <property type="project" value="UniProtKB-KW"/>
</dbReference>
<evidence type="ECO:0000256" key="5">
    <source>
        <dbReference type="ARBA" id="ARBA00022777"/>
    </source>
</evidence>
<feature type="domain" description="Protein kinase" evidence="9">
    <location>
        <begin position="1"/>
        <end position="91"/>
    </location>
</feature>
<feature type="non-terminal residue" evidence="10">
    <location>
        <position position="1"/>
    </location>
</feature>
<reference evidence="10 11" key="1">
    <citation type="journal article" date="2018" name="PLoS ONE">
        <title>The draft genome of Kipferlia bialata reveals reductive genome evolution in fornicate parasites.</title>
        <authorList>
            <person name="Tanifuji G."/>
            <person name="Takabayashi S."/>
            <person name="Kume K."/>
            <person name="Takagi M."/>
            <person name="Nakayama T."/>
            <person name="Kamikawa R."/>
            <person name="Inagaki Y."/>
            <person name="Hashimoto T."/>
        </authorList>
    </citation>
    <scope>NUCLEOTIDE SEQUENCE [LARGE SCALE GENOMIC DNA]</scope>
    <source>
        <strain evidence="10">NY0173</strain>
    </source>
</reference>